<feature type="region of interest" description="Disordered" evidence="1">
    <location>
        <begin position="23"/>
        <end position="65"/>
    </location>
</feature>
<dbReference type="KEGG" id="dmr:Deima_1643"/>
<sequence length="91" mass="9452" precursor="true">MWLFMLTLAVAIIGLLLTAPRPDRAQGRRRATVPPPAPFWSPSTNFAPCEGAPAERTHGHAPPCEAGHVAHPGALELPFTCDVDSSGGGAG</sequence>
<evidence type="ECO:0000313" key="2">
    <source>
        <dbReference type="EMBL" id="ADV67292.1"/>
    </source>
</evidence>
<dbReference type="HOGENOM" id="CLU_2422053_0_0_0"/>
<reference evidence="2 3" key="1">
    <citation type="journal article" date="2011" name="Stand. Genomic Sci.">
        <title>Complete genome sequence of Deinococcus maricopensis type strain (LB-34).</title>
        <authorList>
            <person name="Pukall R."/>
            <person name="Zeytun A."/>
            <person name="Lucas S."/>
            <person name="Lapidus A."/>
            <person name="Hammon N."/>
            <person name="Deshpande S."/>
            <person name="Nolan M."/>
            <person name="Cheng J.F."/>
            <person name="Pitluck S."/>
            <person name="Liolios K."/>
            <person name="Pagani I."/>
            <person name="Mikhailova N."/>
            <person name="Ivanova N."/>
            <person name="Mavromatis K."/>
            <person name="Pati A."/>
            <person name="Tapia R."/>
            <person name="Han C."/>
            <person name="Goodwin L."/>
            <person name="Chen A."/>
            <person name="Palaniappan K."/>
            <person name="Land M."/>
            <person name="Hauser L."/>
            <person name="Chang Y.J."/>
            <person name="Jeffries C.D."/>
            <person name="Brambilla E.M."/>
            <person name="Rohde M."/>
            <person name="Goker M."/>
            <person name="Detter J.C."/>
            <person name="Woyke T."/>
            <person name="Bristow J."/>
            <person name="Eisen J.A."/>
            <person name="Markowitz V."/>
            <person name="Hugenholtz P."/>
            <person name="Kyrpides N.C."/>
            <person name="Klenk H.P."/>
        </authorList>
    </citation>
    <scope>NUCLEOTIDE SEQUENCE [LARGE SCALE GENOMIC DNA]</scope>
    <source>
        <strain evidence="3">DSM 21211 / LMG 22137 / NRRL B-23946 / LB-34</strain>
    </source>
</reference>
<gene>
    <name evidence="2" type="ordered locus">Deima_1643</name>
</gene>
<dbReference type="EMBL" id="CP002454">
    <property type="protein sequence ID" value="ADV67292.1"/>
    <property type="molecule type" value="Genomic_DNA"/>
</dbReference>
<evidence type="ECO:0000256" key="1">
    <source>
        <dbReference type="SAM" id="MobiDB-lite"/>
    </source>
</evidence>
<name>E8U8A3_DEIML</name>
<organism evidence="2 3">
    <name type="scientific">Deinococcus maricopensis (strain DSM 21211 / LMG 22137 / NRRL B-23946 / LB-34)</name>
    <dbReference type="NCBI Taxonomy" id="709986"/>
    <lineage>
        <taxon>Bacteria</taxon>
        <taxon>Thermotogati</taxon>
        <taxon>Deinococcota</taxon>
        <taxon>Deinococci</taxon>
        <taxon>Deinococcales</taxon>
        <taxon>Deinococcaceae</taxon>
        <taxon>Deinococcus</taxon>
    </lineage>
</organism>
<proteinExistence type="predicted"/>
<keyword evidence="3" id="KW-1185">Reference proteome</keyword>
<dbReference type="AlphaFoldDB" id="E8U8A3"/>
<dbReference type="STRING" id="709986.Deima_1643"/>
<protein>
    <submittedName>
        <fullName evidence="2">Putative secreted protein</fullName>
    </submittedName>
</protein>
<reference evidence="3" key="2">
    <citation type="submission" date="2011-01" db="EMBL/GenBank/DDBJ databases">
        <title>The complete genome of Deinococcus maricopensis DSM 21211.</title>
        <authorList>
            <consortium name="US DOE Joint Genome Institute (JGI-PGF)"/>
            <person name="Lucas S."/>
            <person name="Copeland A."/>
            <person name="Lapidus A."/>
            <person name="Goodwin L."/>
            <person name="Pitluck S."/>
            <person name="Kyrpides N."/>
            <person name="Mavromatis K."/>
            <person name="Pagani I."/>
            <person name="Ivanova N."/>
            <person name="Ovchinnikova G."/>
            <person name="Zeytun A."/>
            <person name="Detter J.C."/>
            <person name="Han C."/>
            <person name="Land M."/>
            <person name="Hauser L."/>
            <person name="Markowitz V."/>
            <person name="Cheng J.-F."/>
            <person name="Hugenholtz P."/>
            <person name="Woyke T."/>
            <person name="Wu D."/>
            <person name="Pukall R."/>
            <person name="Gehrich-Schroeter G."/>
            <person name="Brambilla E."/>
            <person name="Klenk H.-P."/>
            <person name="Eisen J.A."/>
        </authorList>
    </citation>
    <scope>NUCLEOTIDE SEQUENCE [LARGE SCALE GENOMIC DNA]</scope>
    <source>
        <strain evidence="3">DSM 21211 / LMG 22137 / NRRL B-23946 / LB-34</strain>
    </source>
</reference>
<dbReference type="Proteomes" id="UP000008635">
    <property type="component" value="Chromosome"/>
</dbReference>
<accession>E8U8A3</accession>
<evidence type="ECO:0000313" key="3">
    <source>
        <dbReference type="Proteomes" id="UP000008635"/>
    </source>
</evidence>